<dbReference type="InterPro" id="IPR024654">
    <property type="entry name" value="Calcineurin-like_PHP_lpxH"/>
</dbReference>
<reference evidence="4" key="2">
    <citation type="submission" date="2021-04" db="EMBL/GenBank/DDBJ databases">
        <authorList>
            <person name="Gilroy R."/>
        </authorList>
    </citation>
    <scope>NUCLEOTIDE SEQUENCE</scope>
    <source>
        <strain evidence="4">CHK186-1790</strain>
    </source>
</reference>
<accession>A0A9D2T0U7</accession>
<reference evidence="4" key="1">
    <citation type="journal article" date="2021" name="PeerJ">
        <title>Extensive microbial diversity within the chicken gut microbiome revealed by metagenomics and culture.</title>
        <authorList>
            <person name="Gilroy R."/>
            <person name="Ravi A."/>
            <person name="Getino M."/>
            <person name="Pursley I."/>
            <person name="Horton D.L."/>
            <person name="Alikhan N.F."/>
            <person name="Baker D."/>
            <person name="Gharbi K."/>
            <person name="Hall N."/>
            <person name="Watson M."/>
            <person name="Adriaenssens E.M."/>
            <person name="Foster-Nyarko E."/>
            <person name="Jarju S."/>
            <person name="Secka A."/>
            <person name="Antonio M."/>
            <person name="Oren A."/>
            <person name="Chaudhuri R.R."/>
            <person name="La Ragione R."/>
            <person name="Hildebrand F."/>
            <person name="Pallen M.J."/>
        </authorList>
    </citation>
    <scope>NUCLEOTIDE SEQUENCE</scope>
    <source>
        <strain evidence="4">CHK186-1790</strain>
    </source>
</reference>
<dbReference type="GO" id="GO:0046872">
    <property type="term" value="F:metal ion binding"/>
    <property type="evidence" value="ECO:0007669"/>
    <property type="project" value="UniProtKB-KW"/>
</dbReference>
<comment type="caution">
    <text evidence="4">The sequence shown here is derived from an EMBL/GenBank/DDBJ whole genome shotgun (WGS) entry which is preliminary data.</text>
</comment>
<comment type="similarity">
    <text evidence="1 2">Belongs to the metallophosphoesterase superfamily. YfcE family.</text>
</comment>
<dbReference type="AlphaFoldDB" id="A0A9D2T0U7"/>
<dbReference type="GO" id="GO:0016787">
    <property type="term" value="F:hydrolase activity"/>
    <property type="evidence" value="ECO:0007669"/>
    <property type="project" value="UniProtKB-UniRule"/>
</dbReference>
<sequence>MRIAVFSDTHGDVDHMERAVRRERPDLVLHLGDLCRDFEELQARMPRQTMQNVCGNCDGFSLTPDQRVLQVEGRRLLMTHGHRYHVKASYNSAVFAAREAQAELLLFGHTHIPFCEELEGLWVLNPGSCQGRRGTYGIIELSGGGVTCCIKPAEEPETT</sequence>
<dbReference type="Proteomes" id="UP000823882">
    <property type="component" value="Unassembled WGS sequence"/>
</dbReference>
<dbReference type="PANTHER" id="PTHR11124">
    <property type="entry name" value="VACUOLAR SORTING PROTEIN VPS29"/>
    <property type="match status" value="1"/>
</dbReference>
<dbReference type="InterPro" id="IPR041802">
    <property type="entry name" value="MPP_YfcE"/>
</dbReference>
<dbReference type="InterPro" id="IPR000979">
    <property type="entry name" value="Phosphodiesterase_MJ0936/Vps29"/>
</dbReference>
<gene>
    <name evidence="4" type="ORF">H9701_05595</name>
</gene>
<dbReference type="InterPro" id="IPR029052">
    <property type="entry name" value="Metallo-depent_PP-like"/>
</dbReference>
<dbReference type="EC" id="3.1.4.-" evidence="2"/>
<dbReference type="CDD" id="cd00841">
    <property type="entry name" value="MPP_YfcE"/>
    <property type="match status" value="1"/>
</dbReference>
<dbReference type="Gene3D" id="3.60.21.10">
    <property type="match status" value="1"/>
</dbReference>
<evidence type="ECO:0000256" key="2">
    <source>
        <dbReference type="RuleBase" id="RU362039"/>
    </source>
</evidence>
<evidence type="ECO:0000256" key="1">
    <source>
        <dbReference type="ARBA" id="ARBA00008950"/>
    </source>
</evidence>
<name>A0A9D2T0U7_9FIRM</name>
<dbReference type="Pfam" id="PF12850">
    <property type="entry name" value="Metallophos_2"/>
    <property type="match status" value="1"/>
</dbReference>
<protein>
    <recommendedName>
        <fullName evidence="2">Phosphoesterase</fullName>
        <ecNumber evidence="2">3.1.4.-</ecNumber>
    </recommendedName>
</protein>
<evidence type="ECO:0000313" key="5">
    <source>
        <dbReference type="Proteomes" id="UP000823882"/>
    </source>
</evidence>
<evidence type="ECO:0000313" key="4">
    <source>
        <dbReference type="EMBL" id="HJC41010.1"/>
    </source>
</evidence>
<dbReference type="SUPFAM" id="SSF56300">
    <property type="entry name" value="Metallo-dependent phosphatases"/>
    <property type="match status" value="1"/>
</dbReference>
<feature type="domain" description="Calcineurin-like phosphoesterase" evidence="3">
    <location>
        <begin position="1"/>
        <end position="138"/>
    </location>
</feature>
<dbReference type="NCBIfam" id="TIGR00040">
    <property type="entry name" value="yfcE"/>
    <property type="match status" value="1"/>
</dbReference>
<evidence type="ECO:0000259" key="3">
    <source>
        <dbReference type="Pfam" id="PF12850"/>
    </source>
</evidence>
<proteinExistence type="inferred from homology"/>
<dbReference type="EMBL" id="DWWJ01000100">
    <property type="protein sequence ID" value="HJC41010.1"/>
    <property type="molecule type" value="Genomic_DNA"/>
</dbReference>
<keyword evidence="2" id="KW-0479">Metal-binding</keyword>
<organism evidence="4 5">
    <name type="scientific">Candidatus Intestinimonas pullistercoris</name>
    <dbReference type="NCBI Taxonomy" id="2838623"/>
    <lineage>
        <taxon>Bacteria</taxon>
        <taxon>Bacillati</taxon>
        <taxon>Bacillota</taxon>
        <taxon>Clostridia</taxon>
        <taxon>Eubacteriales</taxon>
        <taxon>Intestinimonas</taxon>
    </lineage>
</organism>
<comment type="cofactor">
    <cofactor evidence="2">
        <name>a divalent metal cation</name>
        <dbReference type="ChEBI" id="CHEBI:60240"/>
    </cofactor>
</comment>